<proteinExistence type="predicted"/>
<reference evidence="2 4" key="1">
    <citation type="journal article" date="2016" name="ISME J.">
        <title>Chasing the elusive Euryarchaeota class WSA2: genomes reveal a uniquely fastidious methyl-reducing methanogen.</title>
        <authorList>
            <person name="Nobu M.K."/>
            <person name="Narihiro T."/>
            <person name="Kuroda K."/>
            <person name="Mei R."/>
            <person name="Liu W.T."/>
        </authorList>
    </citation>
    <scope>NUCLEOTIDE SEQUENCE [LARGE SCALE GENOMIC DNA]</scope>
    <source>
        <strain evidence="2">ADurb1013_Bin02101</strain>
        <strain evidence="3">ADurb1213_Bin02801</strain>
    </source>
</reference>
<accession>A0A150JBM9</accession>
<gene>
    <name evidence="2" type="ORF">AN188_00886</name>
    <name evidence="3" type="ORF">APG09_01129</name>
</gene>
<dbReference type="AlphaFoldDB" id="A0A150JBM9"/>
<dbReference type="Proteomes" id="UP000092420">
    <property type="component" value="Unassembled WGS sequence"/>
</dbReference>
<accession>A0A150JJZ3</accession>
<dbReference type="EMBL" id="LNJB01000010">
    <property type="protein sequence ID" value="KYC54610.1"/>
    <property type="molecule type" value="Genomic_DNA"/>
</dbReference>
<evidence type="ECO:0000256" key="1">
    <source>
        <dbReference type="SAM" id="Phobius"/>
    </source>
</evidence>
<accession>A0A150JG17</accession>
<organism evidence="2 4">
    <name type="scientific">Candidatus Methanofastidiosum methylothiophilum</name>
    <dbReference type="NCBI Taxonomy" id="1705564"/>
    <lineage>
        <taxon>Archaea</taxon>
        <taxon>Methanobacteriati</taxon>
        <taxon>Methanobacteriota</taxon>
        <taxon>Stenosarchaea group</taxon>
        <taxon>Candidatus Methanofastidiosia</taxon>
        <taxon>Candidatus Methanofastidiosales</taxon>
        <taxon>Candidatus Methanofastidiosaceae</taxon>
        <taxon>Candidatus Methanofastidiosum</taxon>
    </lineage>
</organism>
<evidence type="ECO:0000313" key="3">
    <source>
        <dbReference type="EMBL" id="KYC57204.1"/>
    </source>
</evidence>
<keyword evidence="1" id="KW-1133">Transmembrane helix</keyword>
<sequence length="97" mass="11238">MIKRIIGLSIIGLSLVLGGYFSIYFSLVDDQMMLLMLSGITTILFIFGLFILLLDRKERKLKKEKKIILEMIKRSRAAQERQAYPGVSDDLMRRKIN</sequence>
<feature type="transmembrane region" description="Helical" evidence="1">
    <location>
        <begin position="5"/>
        <end position="27"/>
    </location>
</feature>
<evidence type="ECO:0000313" key="4">
    <source>
        <dbReference type="Proteomes" id="UP000092420"/>
    </source>
</evidence>
<keyword evidence="1" id="KW-0472">Membrane</keyword>
<keyword evidence="1" id="KW-0812">Transmembrane</keyword>
<protein>
    <submittedName>
        <fullName evidence="2">Uncharacterized protein</fullName>
    </submittedName>
</protein>
<dbReference type="EMBL" id="LNJE01000013">
    <property type="protein sequence ID" value="KYC57204.1"/>
    <property type="molecule type" value="Genomic_DNA"/>
</dbReference>
<evidence type="ECO:0000313" key="2">
    <source>
        <dbReference type="EMBL" id="KYC54610.1"/>
    </source>
</evidence>
<name>A0A150JBM9_9EURY</name>
<feature type="transmembrane region" description="Helical" evidence="1">
    <location>
        <begin position="33"/>
        <end position="54"/>
    </location>
</feature>
<comment type="caution">
    <text evidence="2">The sequence shown here is derived from an EMBL/GenBank/DDBJ whole genome shotgun (WGS) entry which is preliminary data.</text>
</comment>